<protein>
    <recommendedName>
        <fullName evidence="1">UPF0229 protein H0S73_01340</fullName>
    </recommendedName>
</protein>
<dbReference type="InterPro" id="IPR006698">
    <property type="entry name" value="UPF0229"/>
</dbReference>
<proteinExistence type="inferred from homology"/>
<dbReference type="AlphaFoldDB" id="A0A838BGS6"/>
<accession>A0A838BGS6</accession>
<evidence type="ECO:0000256" key="1">
    <source>
        <dbReference type="HAMAP-Rule" id="MF_01232"/>
    </source>
</evidence>
<dbReference type="RefSeq" id="WP_181050463.1">
    <property type="nucleotide sequence ID" value="NZ_JACDXJ010000001.1"/>
</dbReference>
<comment type="caution">
    <text evidence="3">The sequence shown here is derived from an EMBL/GenBank/DDBJ whole genome shotgun (WGS) entry which is preliminary data.</text>
</comment>
<evidence type="ECO:0000313" key="3">
    <source>
        <dbReference type="EMBL" id="MBA1154770.1"/>
    </source>
</evidence>
<dbReference type="Proteomes" id="UP000572984">
    <property type="component" value="Unassembled WGS sequence"/>
</dbReference>
<evidence type="ECO:0000256" key="2">
    <source>
        <dbReference type="SAM" id="MobiDB-lite"/>
    </source>
</evidence>
<dbReference type="PANTHER" id="PTHR30510:SF2">
    <property type="entry name" value="UPF0229 PROTEIN YEAH"/>
    <property type="match status" value="1"/>
</dbReference>
<dbReference type="HAMAP" id="MF_01232">
    <property type="entry name" value="UPF0229"/>
    <property type="match status" value="1"/>
</dbReference>
<feature type="compositionally biased region" description="Gly residues" evidence="2">
    <location>
        <begin position="92"/>
        <end position="103"/>
    </location>
</feature>
<evidence type="ECO:0000313" key="4">
    <source>
        <dbReference type="Proteomes" id="UP000572984"/>
    </source>
</evidence>
<dbReference type="NCBIfam" id="NF003707">
    <property type="entry name" value="PRK05325.1-2"/>
    <property type="match status" value="1"/>
</dbReference>
<reference evidence="3 4" key="1">
    <citation type="submission" date="2020-07" db="EMBL/GenBank/DDBJ databases">
        <title>Draft genome and description of Microvirga mediterraneensis Marseille-Q2068 sp. nov.</title>
        <authorList>
            <person name="Boxberger M."/>
        </authorList>
    </citation>
    <scope>NUCLEOTIDE SEQUENCE [LARGE SCALE GENOMIC DNA]</scope>
    <source>
        <strain evidence="3 4">Marseille-Q2068</strain>
    </source>
</reference>
<feature type="compositionally biased region" description="Basic and acidic residues" evidence="2">
    <location>
        <begin position="57"/>
        <end position="89"/>
    </location>
</feature>
<organism evidence="3 4">
    <name type="scientific">Microvirga mediterraneensis</name>
    <dbReference type="NCBI Taxonomy" id="2754695"/>
    <lineage>
        <taxon>Bacteria</taxon>
        <taxon>Pseudomonadati</taxon>
        <taxon>Pseudomonadota</taxon>
        <taxon>Alphaproteobacteria</taxon>
        <taxon>Hyphomicrobiales</taxon>
        <taxon>Methylobacteriaceae</taxon>
        <taxon>Microvirga</taxon>
    </lineage>
</organism>
<dbReference type="EMBL" id="JACDXJ010000001">
    <property type="protein sequence ID" value="MBA1154770.1"/>
    <property type="molecule type" value="Genomic_DNA"/>
</dbReference>
<dbReference type="PANTHER" id="PTHR30510">
    <property type="entry name" value="UPF0229 PROTEIN YEAH"/>
    <property type="match status" value="1"/>
</dbReference>
<gene>
    <name evidence="3" type="ORF">H0S73_01340</name>
</gene>
<dbReference type="Pfam" id="PF04285">
    <property type="entry name" value="DUF444"/>
    <property type="match status" value="1"/>
</dbReference>
<keyword evidence="4" id="KW-1185">Reference proteome</keyword>
<comment type="similarity">
    <text evidence="1">Belongs to the UPF0229 family.</text>
</comment>
<feature type="region of interest" description="Disordered" evidence="2">
    <location>
        <begin position="52"/>
        <end position="107"/>
    </location>
</feature>
<sequence>MYIIDRRLNPGGKSLANRQRFLRRAKAQIQRAVRQTAGDRDITDLERGGEVSIPADGVREPSFRRSGEGGVHDHILPGNKRFVEGDTIERPPGGGSGATGGDSGEGEDDFRFVLTRDEFLDLFLDDLELPDLAKRRVATVETQGLRRAGYTVTGSPVNLALLRSMRNALSRRIAMRRPKTEDLLRLQAEIVRLEEQDGSSERLIALREELEQLQLRTKRFPYIDPIDLRYRRFEPVSKPVAQAVMFCLMDVSGSMTEHMKDLAKRFYMLLYIFLTRRYKHVEIVFIRHTHEAKEVDEETFFNSPETGGTVVSSALREMQRIVDERYSPDAWNIYAAQASDGDNSPNDGATSAALLRDVILPVCQYYAYLEVGSDSDRMQTGFINHRTSLWQTYEALLEEGANLAMRKVNHRREIYPVFRELFRRRDAEAGARVP</sequence>
<dbReference type="NCBIfam" id="NF003708">
    <property type="entry name" value="PRK05325.1-3"/>
    <property type="match status" value="1"/>
</dbReference>
<name>A0A838BGS6_9HYPH</name>